<dbReference type="Proteomes" id="UP000231553">
    <property type="component" value="Unassembled WGS sequence"/>
</dbReference>
<dbReference type="PANTHER" id="PTHR11264:SF0">
    <property type="entry name" value="URACIL-DNA GLYCOSYLASE"/>
    <property type="match status" value="1"/>
</dbReference>
<evidence type="ECO:0000256" key="6">
    <source>
        <dbReference type="ARBA" id="ARBA00022763"/>
    </source>
</evidence>
<evidence type="ECO:0000256" key="9">
    <source>
        <dbReference type="HAMAP-Rule" id="MF_00148"/>
    </source>
</evidence>
<comment type="similarity">
    <text evidence="3 9 11">Belongs to the uracil-DNA glycosylase (UDG) superfamily. UNG family.</text>
</comment>
<keyword evidence="6 9" id="KW-0227">DNA damage</keyword>
<evidence type="ECO:0000256" key="3">
    <source>
        <dbReference type="ARBA" id="ARBA00008184"/>
    </source>
</evidence>
<keyword evidence="14" id="KW-1185">Reference proteome</keyword>
<dbReference type="Gene3D" id="3.40.470.10">
    <property type="entry name" value="Uracil-DNA glycosylase-like domain"/>
    <property type="match status" value="1"/>
</dbReference>
<keyword evidence="8 9" id="KW-0234">DNA repair</keyword>
<dbReference type="PROSITE" id="PS00130">
    <property type="entry name" value="U_DNA_GLYCOSYLASE"/>
    <property type="match status" value="1"/>
</dbReference>
<dbReference type="NCBIfam" id="TIGR00628">
    <property type="entry name" value="ung"/>
    <property type="match status" value="1"/>
</dbReference>
<dbReference type="InterPro" id="IPR002043">
    <property type="entry name" value="UDG_fam1"/>
</dbReference>
<evidence type="ECO:0000256" key="5">
    <source>
        <dbReference type="ARBA" id="ARBA00018429"/>
    </source>
</evidence>
<protein>
    <recommendedName>
        <fullName evidence="5 9">Uracil-DNA glycosylase</fullName>
        <shortName evidence="9">UDG</shortName>
        <ecNumber evidence="4 9">3.2.2.27</ecNumber>
    </recommendedName>
</protein>
<dbReference type="InterPro" id="IPR018085">
    <property type="entry name" value="Ura-DNA_Glyclase_AS"/>
</dbReference>
<dbReference type="CDD" id="cd10027">
    <property type="entry name" value="UDG-F1-like"/>
    <property type="match status" value="1"/>
</dbReference>
<organism evidence="13 14">
    <name type="scientific">Pseudooceanicola lipolyticus</name>
    <dbReference type="NCBI Taxonomy" id="2029104"/>
    <lineage>
        <taxon>Bacteria</taxon>
        <taxon>Pseudomonadati</taxon>
        <taxon>Pseudomonadota</taxon>
        <taxon>Alphaproteobacteria</taxon>
        <taxon>Rhodobacterales</taxon>
        <taxon>Paracoccaceae</taxon>
        <taxon>Pseudooceanicola</taxon>
    </lineage>
</organism>
<comment type="function">
    <text evidence="2 9 11">Excises uracil residues from the DNA which can arise as a result of misincorporation of dUMP residues by DNA polymerase or due to deamination of cytosine.</text>
</comment>
<dbReference type="GO" id="GO:0097510">
    <property type="term" value="P:base-excision repair, AP site formation via deaminated base removal"/>
    <property type="evidence" value="ECO:0007669"/>
    <property type="project" value="TreeGrafter"/>
</dbReference>
<comment type="subcellular location">
    <subcellularLocation>
        <location evidence="9">Cytoplasm</location>
    </subcellularLocation>
</comment>
<dbReference type="AlphaFoldDB" id="A0A2M8IUW1"/>
<evidence type="ECO:0000256" key="10">
    <source>
        <dbReference type="PROSITE-ProRule" id="PRU10072"/>
    </source>
</evidence>
<accession>A0A2M8IUW1</accession>
<feature type="active site" description="Proton acceptor" evidence="9 10">
    <location>
        <position position="62"/>
    </location>
</feature>
<dbReference type="InterPro" id="IPR005122">
    <property type="entry name" value="Uracil-DNA_glycosylase-like"/>
</dbReference>
<dbReference type="InterPro" id="IPR036895">
    <property type="entry name" value="Uracil-DNA_glycosylase-like_sf"/>
</dbReference>
<evidence type="ECO:0000256" key="7">
    <source>
        <dbReference type="ARBA" id="ARBA00022801"/>
    </source>
</evidence>
<dbReference type="NCBIfam" id="NF003592">
    <property type="entry name" value="PRK05254.1-5"/>
    <property type="match status" value="1"/>
</dbReference>
<dbReference type="RefSeq" id="WP_100164677.1">
    <property type="nucleotide sequence ID" value="NZ_PGTB01000200.1"/>
</dbReference>
<dbReference type="EMBL" id="PGTB01000200">
    <property type="protein sequence ID" value="PJE34320.1"/>
    <property type="molecule type" value="Genomic_DNA"/>
</dbReference>
<dbReference type="PANTHER" id="PTHR11264">
    <property type="entry name" value="URACIL-DNA GLYCOSYLASE"/>
    <property type="match status" value="1"/>
</dbReference>
<evidence type="ECO:0000313" key="14">
    <source>
        <dbReference type="Proteomes" id="UP000231553"/>
    </source>
</evidence>
<feature type="domain" description="Uracil-DNA glycosylase-like" evidence="12">
    <location>
        <begin position="47"/>
        <end position="205"/>
    </location>
</feature>
<dbReference type="GO" id="GO:0004844">
    <property type="term" value="F:uracil DNA N-glycosylase activity"/>
    <property type="evidence" value="ECO:0007669"/>
    <property type="project" value="UniProtKB-UniRule"/>
</dbReference>
<dbReference type="SMART" id="SM00986">
    <property type="entry name" value="UDG"/>
    <property type="match status" value="1"/>
</dbReference>
<dbReference type="SMART" id="SM00987">
    <property type="entry name" value="UreE_C"/>
    <property type="match status" value="1"/>
</dbReference>
<evidence type="ECO:0000256" key="4">
    <source>
        <dbReference type="ARBA" id="ARBA00012030"/>
    </source>
</evidence>
<name>A0A2M8IUW1_9RHOB</name>
<dbReference type="GO" id="GO:0005737">
    <property type="term" value="C:cytoplasm"/>
    <property type="evidence" value="ECO:0007669"/>
    <property type="project" value="UniProtKB-SubCell"/>
</dbReference>
<dbReference type="EC" id="3.2.2.27" evidence="4 9"/>
<keyword evidence="9" id="KW-0963">Cytoplasm</keyword>
<dbReference type="SUPFAM" id="SSF52141">
    <property type="entry name" value="Uracil-DNA glycosylase-like"/>
    <property type="match status" value="1"/>
</dbReference>
<dbReference type="Pfam" id="PF03167">
    <property type="entry name" value="UDG"/>
    <property type="match status" value="1"/>
</dbReference>
<reference evidence="13 14" key="1">
    <citation type="journal article" date="2018" name="Int. J. Syst. Evol. Microbiol.">
        <title>Pseudooceanicola lipolyticus sp. nov., a marine alphaproteobacterium, reclassification of Oceanicola flagellatus as Pseudooceanicola flagellatus comb. nov. and emended description of the genus Pseudooceanicola.</title>
        <authorList>
            <person name="Huang M.-M."/>
            <person name="Guo L.-L."/>
            <person name="Wu Y.-H."/>
            <person name="Lai Q.-L."/>
            <person name="Shao Z.-Z."/>
            <person name="Wang C.-S."/>
            <person name="Wu M."/>
            <person name="Xu X.-W."/>
        </authorList>
    </citation>
    <scope>NUCLEOTIDE SEQUENCE [LARGE SCALE GENOMIC DNA]</scope>
    <source>
        <strain evidence="13 14">157</strain>
    </source>
</reference>
<comment type="caution">
    <text evidence="13">The sequence shown here is derived from an EMBL/GenBank/DDBJ whole genome shotgun (WGS) entry which is preliminary data.</text>
</comment>
<evidence type="ECO:0000256" key="8">
    <source>
        <dbReference type="ARBA" id="ARBA00023204"/>
    </source>
</evidence>
<dbReference type="NCBIfam" id="NF003588">
    <property type="entry name" value="PRK05254.1-1"/>
    <property type="match status" value="1"/>
</dbReference>
<proteinExistence type="inferred from homology"/>
<dbReference type="OrthoDB" id="9804372at2"/>
<sequence>MAFDLSRLGGWRELPFFSDTLPGIEARLAEVTGPVFPPRDRVFAALERTPPEAVRVLILGQDPYHTPGKADGLAFSIPRDFGGKLDSLGNIFKELHEDLGVARQRTDLADWADQGVLLLNTALTVPQGRAHAHKALGWKTLVHQVLDRLDTAPRALLLWGNPAQALGRRLRHTGHLRIETAHPSPLSAYRGFFGSRPFSQVNGWLQARGDRAINWADPEAS</sequence>
<evidence type="ECO:0000259" key="12">
    <source>
        <dbReference type="SMART" id="SM00986"/>
    </source>
</evidence>
<keyword evidence="7 9" id="KW-0378">Hydrolase</keyword>
<evidence type="ECO:0000256" key="2">
    <source>
        <dbReference type="ARBA" id="ARBA00002631"/>
    </source>
</evidence>
<evidence type="ECO:0000313" key="13">
    <source>
        <dbReference type="EMBL" id="PJE34320.1"/>
    </source>
</evidence>
<dbReference type="HAMAP" id="MF_00148">
    <property type="entry name" value="UDG"/>
    <property type="match status" value="1"/>
</dbReference>
<gene>
    <name evidence="9" type="primary">ung</name>
    <name evidence="13" type="ORF">CVM52_22920</name>
</gene>
<evidence type="ECO:0000256" key="11">
    <source>
        <dbReference type="RuleBase" id="RU003780"/>
    </source>
</evidence>
<evidence type="ECO:0000256" key="1">
    <source>
        <dbReference type="ARBA" id="ARBA00001400"/>
    </source>
</evidence>
<comment type="catalytic activity">
    <reaction evidence="1 9 11">
        <text>Hydrolyzes single-stranded DNA or mismatched double-stranded DNA and polynucleotides, releasing free uracil.</text>
        <dbReference type="EC" id="3.2.2.27"/>
    </reaction>
</comment>